<dbReference type="PANTHER" id="PTHR21579">
    <property type="entry name" value="PROTEIN TINCAR"/>
    <property type="match status" value="1"/>
</dbReference>
<evidence type="ECO:0000313" key="3">
    <source>
        <dbReference type="EMBL" id="KAJ8920141.1"/>
    </source>
</evidence>
<feature type="transmembrane region" description="Helical" evidence="2">
    <location>
        <begin position="119"/>
        <end position="145"/>
    </location>
</feature>
<protein>
    <recommendedName>
        <fullName evidence="5">Protein tincar</fullName>
    </recommendedName>
</protein>
<keyword evidence="2" id="KW-1133">Transmembrane helix</keyword>
<evidence type="ECO:0008006" key="5">
    <source>
        <dbReference type="Google" id="ProtNLM"/>
    </source>
</evidence>
<gene>
    <name evidence="3" type="ORF">NQ315_011800</name>
</gene>
<feature type="transmembrane region" description="Helical" evidence="2">
    <location>
        <begin position="486"/>
        <end position="510"/>
    </location>
</feature>
<evidence type="ECO:0000256" key="2">
    <source>
        <dbReference type="SAM" id="Phobius"/>
    </source>
</evidence>
<dbReference type="EMBL" id="JANEYG010000015">
    <property type="protein sequence ID" value="KAJ8920141.1"/>
    <property type="molecule type" value="Genomic_DNA"/>
</dbReference>
<dbReference type="PANTHER" id="PTHR21579:SF20">
    <property type="entry name" value="PROTEIN TINCAR"/>
    <property type="match status" value="1"/>
</dbReference>
<feature type="compositionally biased region" description="Polar residues" evidence="1">
    <location>
        <begin position="639"/>
        <end position="651"/>
    </location>
</feature>
<feature type="region of interest" description="Disordered" evidence="1">
    <location>
        <begin position="674"/>
        <end position="693"/>
    </location>
</feature>
<sequence>MRRNRNGATFRSPSVVGRLRVMRPSSTTFDNNNDVVKRLSSAERMSDSSKSSYQAIKSTESLHSTRKSKKKTGGGVHLNNLWSIWYGVFCTALQAYAAYKCLKRILGYSILTWPEGLPYLELNCSLGLTGAALLLLPFFLAVAILKVGNLANDGHKLGRQMGTCSREPPGLLGGGGGCGLFRYGGPTAPFIHIAISFCLLVPKLLMEAKLIEAGFLAQEWIWHTDLDFIVMHRDRMVVLSFMTANGTSASSIQNKMASSSSARPSAMPFVSGPAVTHTVIKTLKDIIGHENHTAYHSRNIDTGWGSPVSIEYMNLALALVIYSVRYPALFWSTNKCLGLIFSFQLLINGLHTLISFAGMSILYKVHVVGVWKALPLLKHNSKVYNFGNPTPFLLNSQVTFAMYILSTLLVLASSIVLYFYGHTRFNAFLNQERERKVITLKEEGGGNLWGYFTHCAALCVLLSIGICNAPLIHDYTVVYKGSLDDVTLICIIAGILHLFFWIVIWLFLTIKQKWTFKLRITIGMATVRESRSLRLVHDVHLNNHRSEDPSQQPLLVVGNGRTYSVTETSPKRAIMGVIQKAALVKKSKSNGSITTTTANNDDDEQIYWLRPALVPSQSSPDGTNYFCWFKKKPKHKVTFNETTSTSANRSKSSCRRSTIPGMDEDDGDYATLRELPLPPPSTQRLSNGDDTASEEGKLLACVHDEHITYASTNQDFEPPSVFEDRSSAPEVEPSVIVHTNVDSAVVAGQGARCLRRADSGIMPHEDRTGRSDSVSTESSHSPPEPPGSNHSETSSGIHSNDSEQHAKQETDLINLGEAPTEPQPESTVVIRRKSIRPSKVECIAPAILEEDPYGRATNMRMTSFTDRKDLGQACSATLPHYPTQPVQNVYPNCSTMPLPQHTSNNAPATAMVNGNSCNVYPRQHTTIPTHHNGVKLINSHGPYVTRLHPKPEVAKYEPIYTKINRKSGELYHYTS</sequence>
<feature type="transmembrane region" description="Helical" evidence="2">
    <location>
        <begin position="336"/>
        <end position="363"/>
    </location>
</feature>
<comment type="caution">
    <text evidence="3">The sequence shown here is derived from an EMBL/GenBank/DDBJ whole genome shotgun (WGS) entry which is preliminary data.</text>
</comment>
<feature type="compositionally biased region" description="Polar residues" evidence="1">
    <location>
        <begin position="48"/>
        <end position="62"/>
    </location>
</feature>
<feature type="region of interest" description="Disordered" evidence="1">
    <location>
        <begin position="40"/>
        <end position="72"/>
    </location>
</feature>
<feature type="region of interest" description="Disordered" evidence="1">
    <location>
        <begin position="756"/>
        <end position="807"/>
    </location>
</feature>
<keyword evidence="2" id="KW-0472">Membrane</keyword>
<feature type="transmembrane region" description="Helical" evidence="2">
    <location>
        <begin position="76"/>
        <end position="99"/>
    </location>
</feature>
<accession>A0AAV8W2I8</accession>
<feature type="compositionally biased region" description="Low complexity" evidence="1">
    <location>
        <begin position="771"/>
        <end position="792"/>
    </location>
</feature>
<feature type="transmembrane region" description="Helical" evidence="2">
    <location>
        <begin position="448"/>
        <end position="466"/>
    </location>
</feature>
<feature type="transmembrane region" description="Helical" evidence="2">
    <location>
        <begin position="400"/>
        <end position="420"/>
    </location>
</feature>
<keyword evidence="4" id="KW-1185">Reference proteome</keyword>
<reference evidence="3 4" key="1">
    <citation type="journal article" date="2023" name="Insect Mol. Biol.">
        <title>Genome sequencing provides insights into the evolution of gene families encoding plant cell wall-degrading enzymes in longhorned beetles.</title>
        <authorList>
            <person name="Shin N.R."/>
            <person name="Okamura Y."/>
            <person name="Kirsch R."/>
            <person name="Pauchet Y."/>
        </authorList>
    </citation>
    <scope>NUCLEOTIDE SEQUENCE [LARGE SCALE GENOMIC DNA]</scope>
    <source>
        <strain evidence="3">EAD_L_NR</strain>
    </source>
</reference>
<evidence type="ECO:0000256" key="1">
    <source>
        <dbReference type="SAM" id="MobiDB-lite"/>
    </source>
</evidence>
<evidence type="ECO:0000313" key="4">
    <source>
        <dbReference type="Proteomes" id="UP001159042"/>
    </source>
</evidence>
<organism evidence="3 4">
    <name type="scientific">Exocentrus adspersus</name>
    <dbReference type="NCBI Taxonomy" id="1586481"/>
    <lineage>
        <taxon>Eukaryota</taxon>
        <taxon>Metazoa</taxon>
        <taxon>Ecdysozoa</taxon>
        <taxon>Arthropoda</taxon>
        <taxon>Hexapoda</taxon>
        <taxon>Insecta</taxon>
        <taxon>Pterygota</taxon>
        <taxon>Neoptera</taxon>
        <taxon>Endopterygota</taxon>
        <taxon>Coleoptera</taxon>
        <taxon>Polyphaga</taxon>
        <taxon>Cucujiformia</taxon>
        <taxon>Chrysomeloidea</taxon>
        <taxon>Cerambycidae</taxon>
        <taxon>Lamiinae</taxon>
        <taxon>Acanthocinini</taxon>
        <taxon>Exocentrus</taxon>
    </lineage>
</organism>
<name>A0AAV8W2I8_9CUCU</name>
<keyword evidence="2" id="KW-0812">Transmembrane</keyword>
<dbReference type="Proteomes" id="UP001159042">
    <property type="component" value="Unassembled WGS sequence"/>
</dbReference>
<feature type="region of interest" description="Disordered" evidence="1">
    <location>
        <begin position="639"/>
        <end position="667"/>
    </location>
</feature>
<dbReference type="InterPro" id="IPR053291">
    <property type="entry name" value="Ommatidial_diff-associated"/>
</dbReference>
<proteinExistence type="predicted"/>
<dbReference type="AlphaFoldDB" id="A0AAV8W2I8"/>
<feature type="compositionally biased region" description="Basic and acidic residues" evidence="1">
    <location>
        <begin position="756"/>
        <end position="770"/>
    </location>
</feature>